<feature type="transmembrane region" description="Helical" evidence="5">
    <location>
        <begin position="261"/>
        <end position="284"/>
    </location>
</feature>
<evidence type="ECO:0000256" key="4">
    <source>
        <dbReference type="ARBA" id="ARBA00023136"/>
    </source>
</evidence>
<feature type="transmembrane region" description="Helical" evidence="5">
    <location>
        <begin position="185"/>
        <end position="204"/>
    </location>
</feature>
<name>A0ABS9KEQ6_9BACT</name>
<dbReference type="InterPro" id="IPR002645">
    <property type="entry name" value="STAS_dom"/>
</dbReference>
<dbReference type="InterPro" id="IPR011547">
    <property type="entry name" value="SLC26A/SulP_dom"/>
</dbReference>
<dbReference type="EMBL" id="JAKLWS010000015">
    <property type="protein sequence ID" value="MCG2589334.1"/>
    <property type="molecule type" value="Genomic_DNA"/>
</dbReference>
<dbReference type="Pfam" id="PF01740">
    <property type="entry name" value="STAS"/>
    <property type="match status" value="1"/>
</dbReference>
<comment type="subcellular location">
    <subcellularLocation>
        <location evidence="1">Membrane</location>
        <topology evidence="1">Multi-pass membrane protein</topology>
    </subcellularLocation>
</comment>
<feature type="transmembrane region" description="Helical" evidence="5">
    <location>
        <begin position="296"/>
        <end position="313"/>
    </location>
</feature>
<dbReference type="Proteomes" id="UP001165366">
    <property type="component" value="Unassembled WGS sequence"/>
</dbReference>
<evidence type="ECO:0000256" key="3">
    <source>
        <dbReference type="ARBA" id="ARBA00022989"/>
    </source>
</evidence>
<dbReference type="Pfam" id="PF00916">
    <property type="entry name" value="Sulfate_transp"/>
    <property type="match status" value="1"/>
</dbReference>
<feature type="transmembrane region" description="Helical" evidence="5">
    <location>
        <begin position="333"/>
        <end position="350"/>
    </location>
</feature>
<protein>
    <submittedName>
        <fullName evidence="7">Sulfate permease</fullName>
    </submittedName>
</protein>
<sequence length="596" mass="66240">MDLTAILSWIRNKFTILTWIHRYSKQEFIADTKAGLTIGVIVIPQVMAYAVIAGLSPIYGLYGSLIPLLIYPLFGTSRHLSLGIVATDMIIIASGAGMIAEPGTGEYVSVVLLLTMFVGLVHIALSLLRMGFLVNLLSKPVIFGFTAAAPLIIVFSQLGNILGVDLERSQYIGIIAMQIIEKIEMVNFTALGIGLIGFMILYLLKKWNPLFPRALVLLVAGGVMVWWLNLQEYGIEVIGVIPSGLPSFELPGFTLDNLRRLIPTITTLVLVQLMTVISLGKTYANKYKYPINPNREFFAIGAANFIGSFFQSPPISGSFSRTVVSEQAGTRTTLSNVICAIVVCLTLLFLTPLFYYIPLAGLSAIIILAALSLINLEELKYFFRTKPQDGYIAIFTFLSVLLIGIQEGILMGIGASLFLVLYRSSRPNLAVLGHVQGSRTYRDVTRNPQASPIEEVLILRFDASINFNNAEFIKDFIIHKSEERNKKIRAVIVDAKSINDLDTTAIEALRSVMETLQNWDIEFHFAGMKTPVQKLLMRSGLARSLGGNHFHESTHLAVKYLLEKWDQQEKDSHSPELVDLFEEPHRLKDYMNDVSE</sequence>
<dbReference type="RefSeq" id="WP_237854696.1">
    <property type="nucleotide sequence ID" value="NZ_JAKLWS010000015.1"/>
</dbReference>
<proteinExistence type="predicted"/>
<dbReference type="NCBIfam" id="TIGR00815">
    <property type="entry name" value="sulP"/>
    <property type="match status" value="1"/>
</dbReference>
<keyword evidence="2 5" id="KW-0812">Transmembrane</keyword>
<reference evidence="7" key="1">
    <citation type="submission" date="2022-01" db="EMBL/GenBank/DDBJ databases">
        <authorList>
            <person name="Wang Y."/>
        </authorList>
    </citation>
    <scope>NUCLEOTIDE SEQUENCE</scope>
    <source>
        <strain evidence="7">WB101</strain>
    </source>
</reference>
<feature type="transmembrane region" description="Helical" evidence="5">
    <location>
        <begin position="140"/>
        <end position="164"/>
    </location>
</feature>
<dbReference type="Gene3D" id="3.30.750.24">
    <property type="entry name" value="STAS domain"/>
    <property type="match status" value="1"/>
</dbReference>
<dbReference type="CDD" id="cd07042">
    <property type="entry name" value="STAS_SulP_like_sulfate_transporter"/>
    <property type="match status" value="1"/>
</dbReference>
<dbReference type="InterPro" id="IPR018045">
    <property type="entry name" value="S04_transporter_CS"/>
</dbReference>
<dbReference type="SUPFAM" id="SSF52091">
    <property type="entry name" value="SpoIIaa-like"/>
    <property type="match status" value="1"/>
</dbReference>
<evidence type="ECO:0000313" key="8">
    <source>
        <dbReference type="Proteomes" id="UP001165366"/>
    </source>
</evidence>
<comment type="caution">
    <text evidence="7">The sequence shown here is derived from an EMBL/GenBank/DDBJ whole genome shotgun (WGS) entry which is preliminary data.</text>
</comment>
<feature type="domain" description="STAS" evidence="6">
    <location>
        <begin position="446"/>
        <end position="561"/>
    </location>
</feature>
<dbReference type="InterPro" id="IPR036513">
    <property type="entry name" value="STAS_dom_sf"/>
</dbReference>
<gene>
    <name evidence="7" type="primary">sulP</name>
    <name evidence="7" type="ORF">L6773_12210</name>
</gene>
<keyword evidence="8" id="KW-1185">Reference proteome</keyword>
<reference evidence="7" key="2">
    <citation type="submission" date="2024-05" db="EMBL/GenBank/DDBJ databases">
        <title>Rhodohalobacter halophilus gen. nov., sp. nov., a moderately halophilic member of the family Balneolaceae.</title>
        <authorList>
            <person name="Xia J."/>
        </authorList>
    </citation>
    <scope>NUCLEOTIDE SEQUENCE</scope>
    <source>
        <strain evidence="7">WB101</strain>
    </source>
</reference>
<evidence type="ECO:0000313" key="7">
    <source>
        <dbReference type="EMBL" id="MCG2589334.1"/>
    </source>
</evidence>
<keyword evidence="3 5" id="KW-1133">Transmembrane helix</keyword>
<evidence type="ECO:0000259" key="6">
    <source>
        <dbReference type="PROSITE" id="PS50801"/>
    </source>
</evidence>
<evidence type="ECO:0000256" key="1">
    <source>
        <dbReference type="ARBA" id="ARBA00004141"/>
    </source>
</evidence>
<accession>A0ABS9KEQ6</accession>
<feature type="transmembrane region" description="Helical" evidence="5">
    <location>
        <begin position="394"/>
        <end position="422"/>
    </location>
</feature>
<keyword evidence="4 5" id="KW-0472">Membrane</keyword>
<dbReference type="PROSITE" id="PS50801">
    <property type="entry name" value="STAS"/>
    <property type="match status" value="1"/>
</dbReference>
<dbReference type="PANTHER" id="PTHR11814">
    <property type="entry name" value="SULFATE TRANSPORTER"/>
    <property type="match status" value="1"/>
</dbReference>
<evidence type="ECO:0000256" key="2">
    <source>
        <dbReference type="ARBA" id="ARBA00022692"/>
    </source>
</evidence>
<dbReference type="PROSITE" id="PS01130">
    <property type="entry name" value="SLC26A"/>
    <property type="match status" value="1"/>
</dbReference>
<feature type="transmembrane region" description="Helical" evidence="5">
    <location>
        <begin position="355"/>
        <end position="374"/>
    </location>
</feature>
<feature type="transmembrane region" description="Helical" evidence="5">
    <location>
        <begin position="79"/>
        <end position="100"/>
    </location>
</feature>
<dbReference type="InterPro" id="IPR001902">
    <property type="entry name" value="SLC26A/SulP_fam"/>
</dbReference>
<feature type="transmembrane region" description="Helical" evidence="5">
    <location>
        <begin position="107"/>
        <end position="128"/>
    </location>
</feature>
<feature type="transmembrane region" description="Helical" evidence="5">
    <location>
        <begin position="210"/>
        <end position="230"/>
    </location>
</feature>
<organism evidence="7 8">
    <name type="scientific">Rhodohalobacter sulfatireducens</name>
    <dbReference type="NCBI Taxonomy" id="2911366"/>
    <lineage>
        <taxon>Bacteria</taxon>
        <taxon>Pseudomonadati</taxon>
        <taxon>Balneolota</taxon>
        <taxon>Balneolia</taxon>
        <taxon>Balneolales</taxon>
        <taxon>Balneolaceae</taxon>
        <taxon>Rhodohalobacter</taxon>
    </lineage>
</organism>
<evidence type="ECO:0000256" key="5">
    <source>
        <dbReference type="SAM" id="Phobius"/>
    </source>
</evidence>